<gene>
    <name evidence="1" type="ORF">FHS76_004035</name>
</gene>
<keyword evidence="2" id="KW-1185">Reference proteome</keyword>
<dbReference type="EMBL" id="JACIJG010000024">
    <property type="protein sequence ID" value="MBB5704119.1"/>
    <property type="molecule type" value="Genomic_DNA"/>
</dbReference>
<organism evidence="1 2">
    <name type="scientific">Brucella daejeonensis</name>
    <dbReference type="NCBI Taxonomy" id="659015"/>
    <lineage>
        <taxon>Bacteria</taxon>
        <taxon>Pseudomonadati</taxon>
        <taxon>Pseudomonadota</taxon>
        <taxon>Alphaproteobacteria</taxon>
        <taxon>Hyphomicrobiales</taxon>
        <taxon>Brucellaceae</taxon>
        <taxon>Brucella/Ochrobactrum group</taxon>
        <taxon>Brucella</taxon>
    </lineage>
</organism>
<protein>
    <submittedName>
        <fullName evidence="1">Uncharacterized protein</fullName>
    </submittedName>
</protein>
<proteinExistence type="predicted"/>
<comment type="caution">
    <text evidence="1">The sequence shown here is derived from an EMBL/GenBank/DDBJ whole genome shotgun (WGS) entry which is preliminary data.</text>
</comment>
<sequence length="149" mass="16011">MSSITIFQAMEFFGTGDPFFGGNAADWCLYHQEDGGLTFVASHEAQRRELVKAYFPTEIEAQEAGAAASGRKGRVSALPVTARAEVPTGQIRWLVGNRHVGTDDNELSAEFRSRAEGAGAADPDIIAQIVAYALACHRANQALCIALRL</sequence>
<dbReference type="AlphaFoldDB" id="A0A7W9B1I3"/>
<dbReference type="Proteomes" id="UP000555546">
    <property type="component" value="Unassembled WGS sequence"/>
</dbReference>
<evidence type="ECO:0000313" key="1">
    <source>
        <dbReference type="EMBL" id="MBB5704119.1"/>
    </source>
</evidence>
<name>A0A7W9B1I3_9HYPH</name>
<accession>A0A7W9B1I3</accession>
<reference evidence="1 2" key="1">
    <citation type="submission" date="2020-08" db="EMBL/GenBank/DDBJ databases">
        <title>Genomic Encyclopedia of Type Strains, Phase IV (KMG-IV): sequencing the most valuable type-strain genomes for metagenomic binning, comparative biology and taxonomic classification.</title>
        <authorList>
            <person name="Goeker M."/>
        </authorList>
    </citation>
    <scope>NUCLEOTIDE SEQUENCE [LARGE SCALE GENOMIC DNA]</scope>
    <source>
        <strain evidence="1 2">DSM 26944</strain>
    </source>
</reference>
<evidence type="ECO:0000313" key="2">
    <source>
        <dbReference type="Proteomes" id="UP000555546"/>
    </source>
</evidence>
<dbReference type="RefSeq" id="WP_235992787.1">
    <property type="nucleotide sequence ID" value="NZ_JACIJG010000024.1"/>
</dbReference>